<dbReference type="HOGENOM" id="CLU_2601938_0_0_5"/>
<proteinExistence type="predicted"/>
<accession>E8TPB6</accession>
<geneLocation type="plasmid" evidence="2 3">
    <name>pMESCI01</name>
</geneLocation>
<dbReference type="KEGG" id="mci:Mesci_6154"/>
<evidence type="ECO:0000313" key="2">
    <source>
        <dbReference type="EMBL" id="ADV15151.1"/>
    </source>
</evidence>
<dbReference type="Proteomes" id="UP000007471">
    <property type="component" value="Plasmid pMESCI01"/>
</dbReference>
<dbReference type="OrthoDB" id="8083319at2"/>
<keyword evidence="2" id="KW-0614">Plasmid</keyword>
<keyword evidence="1" id="KW-1133">Transmembrane helix</keyword>
<evidence type="ECO:0000313" key="3">
    <source>
        <dbReference type="Proteomes" id="UP000007471"/>
    </source>
</evidence>
<gene>
    <name evidence="2" type="ordered locus">Mesci_6154</name>
</gene>
<organism evidence="2 3">
    <name type="scientific">Mesorhizobium ciceri biovar biserrulae (strain HAMBI 2942 / LMG 23838 / WSM1271)</name>
    <dbReference type="NCBI Taxonomy" id="765698"/>
    <lineage>
        <taxon>Bacteria</taxon>
        <taxon>Pseudomonadati</taxon>
        <taxon>Pseudomonadota</taxon>
        <taxon>Alphaproteobacteria</taxon>
        <taxon>Hyphomicrobiales</taxon>
        <taxon>Phyllobacteriaceae</taxon>
        <taxon>Mesorhizobium</taxon>
    </lineage>
</organism>
<dbReference type="AlphaFoldDB" id="E8TPB6"/>
<feature type="transmembrane region" description="Helical" evidence="1">
    <location>
        <begin position="6"/>
        <end position="28"/>
    </location>
</feature>
<name>E8TPB6_MESCW</name>
<protein>
    <recommendedName>
        <fullName evidence="4">Polymerase</fullName>
    </recommendedName>
</protein>
<sequence>MQPGEIIANVFAAGLVSVLVAVVFLIFGNPLWPERHVRMVIIPPVHRMTTTAIKNAWPNLPDKIDLNVSRPRPATDERI</sequence>
<keyword evidence="1" id="KW-0472">Membrane</keyword>
<keyword evidence="1" id="KW-0812">Transmembrane</keyword>
<dbReference type="EMBL" id="CP002448">
    <property type="protein sequence ID" value="ADV15151.1"/>
    <property type="molecule type" value="Genomic_DNA"/>
</dbReference>
<evidence type="ECO:0008006" key="4">
    <source>
        <dbReference type="Google" id="ProtNLM"/>
    </source>
</evidence>
<evidence type="ECO:0000256" key="1">
    <source>
        <dbReference type="SAM" id="Phobius"/>
    </source>
</evidence>
<reference evidence="3" key="1">
    <citation type="submission" date="2011-01" db="EMBL/GenBank/DDBJ databases">
        <title>Complete sequence of plasmid of Mesorhizobium ciceri bv. biserrulae WSM1271.</title>
        <authorList>
            <person name="Lucas S."/>
            <person name="Copeland A."/>
            <person name="Lapidus A."/>
            <person name="Cheng J.-F."/>
            <person name="Goodwin L."/>
            <person name="Pitluck S."/>
            <person name="Teshima H."/>
            <person name="Detter J.C."/>
            <person name="Han C."/>
            <person name="Tapia R."/>
            <person name="Land M."/>
            <person name="Hauser L."/>
            <person name="Kyrpides N."/>
            <person name="Ivanova N."/>
            <person name="Nandasena K."/>
            <person name="Reeve W.G."/>
            <person name="Howieson J.G."/>
            <person name="O'Hara G."/>
            <person name="Tiwari R.P."/>
            <person name="Woyke T."/>
        </authorList>
    </citation>
    <scope>NUCLEOTIDE SEQUENCE [LARGE SCALE GENOMIC DNA]</scope>
    <source>
        <strain evidence="3">HAMBI 2942 / LMG 23838 / WSM1271</strain>
        <plasmid evidence="3">Plasmid pMESCI01</plasmid>
    </source>
</reference>